<sequence length="91" mass="10467">MQAYLLAVYGIGIDENLMNVTHILLTLKYAFLAESGELLNSVYILFYFTKDTHFDNVEIFRISENLFGNILDVGNIVEHKAKIAKKNEKIR</sequence>
<accession>A0A0M9ACY2</accession>
<dbReference type="EMBL" id="KQ435698">
    <property type="protein sequence ID" value="KOX80703.1"/>
    <property type="molecule type" value="Genomic_DNA"/>
</dbReference>
<evidence type="ECO:0000313" key="2">
    <source>
        <dbReference type="Proteomes" id="UP000053105"/>
    </source>
</evidence>
<gene>
    <name evidence="1" type="ORF">WN51_01991</name>
</gene>
<proteinExistence type="predicted"/>
<organism evidence="1 2">
    <name type="scientific">Melipona quadrifasciata</name>
    <dbReference type="NCBI Taxonomy" id="166423"/>
    <lineage>
        <taxon>Eukaryota</taxon>
        <taxon>Metazoa</taxon>
        <taxon>Ecdysozoa</taxon>
        <taxon>Arthropoda</taxon>
        <taxon>Hexapoda</taxon>
        <taxon>Insecta</taxon>
        <taxon>Pterygota</taxon>
        <taxon>Neoptera</taxon>
        <taxon>Endopterygota</taxon>
        <taxon>Hymenoptera</taxon>
        <taxon>Apocrita</taxon>
        <taxon>Aculeata</taxon>
        <taxon>Apoidea</taxon>
        <taxon>Anthophila</taxon>
        <taxon>Apidae</taxon>
        <taxon>Melipona</taxon>
    </lineage>
</organism>
<name>A0A0M9ACY2_9HYME</name>
<dbReference type="Proteomes" id="UP000053105">
    <property type="component" value="Unassembled WGS sequence"/>
</dbReference>
<keyword evidence="2" id="KW-1185">Reference proteome</keyword>
<protein>
    <submittedName>
        <fullName evidence="1">Uncharacterized protein</fullName>
    </submittedName>
</protein>
<dbReference type="AlphaFoldDB" id="A0A0M9ACY2"/>
<reference evidence="1 2" key="1">
    <citation type="submission" date="2015-07" db="EMBL/GenBank/DDBJ databases">
        <title>The genome of Melipona quadrifasciata.</title>
        <authorList>
            <person name="Pan H."/>
            <person name="Kapheim K."/>
        </authorList>
    </citation>
    <scope>NUCLEOTIDE SEQUENCE [LARGE SCALE GENOMIC DNA]</scope>
    <source>
        <strain evidence="1">0111107301</strain>
        <tissue evidence="1">Whole body</tissue>
    </source>
</reference>
<evidence type="ECO:0000313" key="1">
    <source>
        <dbReference type="EMBL" id="KOX80703.1"/>
    </source>
</evidence>